<dbReference type="OrthoDB" id="47514at2759"/>
<evidence type="ECO:0000256" key="1">
    <source>
        <dbReference type="SAM" id="MobiDB-lite"/>
    </source>
</evidence>
<evidence type="ECO:0000313" key="2">
    <source>
        <dbReference type="EMBL" id="VEU39715.1"/>
    </source>
</evidence>
<reference evidence="2 3" key="1">
    <citation type="submission" date="2019-01" db="EMBL/GenBank/DDBJ databases">
        <authorList>
            <person name="Ferrante I. M."/>
        </authorList>
    </citation>
    <scope>NUCLEOTIDE SEQUENCE [LARGE SCALE GENOMIC DNA]</scope>
    <source>
        <strain evidence="2 3">B856</strain>
    </source>
</reference>
<feature type="compositionally biased region" description="Basic and acidic residues" evidence="1">
    <location>
        <begin position="142"/>
        <end position="151"/>
    </location>
</feature>
<name>A0A448ZCD9_9STRA</name>
<keyword evidence="3" id="KW-1185">Reference proteome</keyword>
<organism evidence="2 3">
    <name type="scientific">Pseudo-nitzschia multistriata</name>
    <dbReference type="NCBI Taxonomy" id="183589"/>
    <lineage>
        <taxon>Eukaryota</taxon>
        <taxon>Sar</taxon>
        <taxon>Stramenopiles</taxon>
        <taxon>Ochrophyta</taxon>
        <taxon>Bacillariophyta</taxon>
        <taxon>Bacillariophyceae</taxon>
        <taxon>Bacillariophycidae</taxon>
        <taxon>Bacillariales</taxon>
        <taxon>Bacillariaceae</taxon>
        <taxon>Pseudo-nitzschia</taxon>
    </lineage>
</organism>
<gene>
    <name evidence="2" type="ORF">PSNMU_V1.4_AUG-EV-PASAV3_0065760</name>
</gene>
<feature type="region of interest" description="Disordered" evidence="1">
    <location>
        <begin position="99"/>
        <end position="151"/>
    </location>
</feature>
<evidence type="ECO:0000313" key="3">
    <source>
        <dbReference type="Proteomes" id="UP000291116"/>
    </source>
</evidence>
<accession>A0A448ZCD9</accession>
<dbReference type="Proteomes" id="UP000291116">
    <property type="component" value="Unassembled WGS sequence"/>
</dbReference>
<dbReference type="EMBL" id="CAACVS010000232">
    <property type="protein sequence ID" value="VEU39715.1"/>
    <property type="molecule type" value="Genomic_DNA"/>
</dbReference>
<sequence length="151" mass="17422">MATKRLRQLLSIQISRSIVSRRAAEFQPAEFANQTVSLSHRAFSDDRSGSSSEKPPPRPQSLGNEWRKQQLDKLENRFRGKLLETRTIESEEDLQPMWKEMEGRVTRRKARTLADTGGKSGRRNIKKTDEDVWLQEGMYGTDDNKDASKKQ</sequence>
<feature type="region of interest" description="Disordered" evidence="1">
    <location>
        <begin position="35"/>
        <end position="69"/>
    </location>
</feature>
<proteinExistence type="predicted"/>
<dbReference type="AlphaFoldDB" id="A0A448ZCD9"/>
<protein>
    <submittedName>
        <fullName evidence="2">Uncharacterized protein</fullName>
    </submittedName>
</protein>